<feature type="compositionally biased region" description="Polar residues" evidence="4">
    <location>
        <begin position="319"/>
        <end position="338"/>
    </location>
</feature>
<keyword evidence="2" id="KW-0560">Oxidoreductase</keyword>
<proteinExistence type="inferred from homology"/>
<dbReference type="PROSITE" id="PS00061">
    <property type="entry name" value="ADH_SHORT"/>
    <property type="match status" value="1"/>
</dbReference>
<dbReference type="Proteomes" id="UP000008810">
    <property type="component" value="Chromosome 1"/>
</dbReference>
<dbReference type="GO" id="GO:0045703">
    <property type="term" value="F:ketoreductase activity"/>
    <property type="evidence" value="ECO:0000318"/>
    <property type="project" value="GO_Central"/>
</dbReference>
<feature type="transmembrane region" description="Helical" evidence="5">
    <location>
        <begin position="12"/>
        <end position="35"/>
    </location>
</feature>
<keyword evidence="5" id="KW-1133">Transmembrane helix</keyword>
<dbReference type="InterPro" id="IPR036291">
    <property type="entry name" value="NAD(P)-bd_dom_sf"/>
</dbReference>
<protein>
    <recommendedName>
        <fullName evidence="9">B-keto acyl reductase</fullName>
    </recommendedName>
</protein>
<evidence type="ECO:0000256" key="1">
    <source>
        <dbReference type="ARBA" id="ARBA00004240"/>
    </source>
</evidence>
<dbReference type="Gene3D" id="3.40.50.720">
    <property type="entry name" value="NAD(P)-binding Rossmann-like Domain"/>
    <property type="match status" value="1"/>
</dbReference>
<dbReference type="PANTHER" id="PTHR43899">
    <property type="entry name" value="RH59310P"/>
    <property type="match status" value="1"/>
</dbReference>
<dbReference type="PANTHER" id="PTHR43899:SF38">
    <property type="entry name" value="OS06G0300200 PROTEIN"/>
    <property type="match status" value="1"/>
</dbReference>
<dbReference type="PRINTS" id="PR00081">
    <property type="entry name" value="GDHRDH"/>
</dbReference>
<reference evidence="6 7" key="1">
    <citation type="journal article" date="2010" name="Nature">
        <title>Genome sequencing and analysis of the model grass Brachypodium distachyon.</title>
        <authorList>
            <consortium name="International Brachypodium Initiative"/>
        </authorList>
    </citation>
    <scope>NUCLEOTIDE SEQUENCE [LARGE SCALE GENOMIC DNA]</scope>
    <source>
        <strain evidence="6 7">Bd21</strain>
    </source>
</reference>
<dbReference type="Pfam" id="PF00106">
    <property type="entry name" value="adh_short"/>
    <property type="match status" value="1"/>
</dbReference>
<reference evidence="7" key="3">
    <citation type="submission" date="2018-08" db="UniProtKB">
        <authorList>
            <consortium name="EnsemblPlants"/>
        </authorList>
    </citation>
    <scope>IDENTIFICATION</scope>
    <source>
        <strain evidence="7">cv. Bd21</strain>
    </source>
</reference>
<accession>I1GYX2</accession>
<name>I1GYX2_BRADI</name>
<dbReference type="PRINTS" id="PR00080">
    <property type="entry name" value="SDRFAMILY"/>
</dbReference>
<comment type="subcellular location">
    <subcellularLocation>
        <location evidence="1">Endoplasmic reticulum</location>
    </subcellularLocation>
</comment>
<gene>
    <name evidence="7" type="primary">LOC100821460</name>
    <name evidence="6" type="ORF">BRADI_1g43170v3</name>
</gene>
<dbReference type="CDD" id="cd05356">
    <property type="entry name" value="17beta-HSD1_like_SDR_c"/>
    <property type="match status" value="1"/>
</dbReference>
<evidence type="ECO:0000256" key="4">
    <source>
        <dbReference type="SAM" id="MobiDB-lite"/>
    </source>
</evidence>
<dbReference type="InterPro" id="IPR002347">
    <property type="entry name" value="SDR_fam"/>
</dbReference>
<dbReference type="OrthoDB" id="680872at2759"/>
<evidence type="ECO:0000256" key="3">
    <source>
        <dbReference type="RuleBase" id="RU000363"/>
    </source>
</evidence>
<sequence length="349" mass="37857">MAAVPAWLLSSLASLGALYVSAVAIRFLSYLALILRRPKDLRCRYGSWAVITGPTAGIGRSMSLELARRGLNLVLVGRDPAKLRDISETISSTHAVQTRTVLFDFSLASTPQGEKAVRRLREAVEGLDVGVLVNNAGVAKPGAVYLHEVAVEAWVRMIRVNLWALTEVTAAVLPGMVERGKGAIVNIGSGSGSLLPSYPLYSVYSATKRYAAGFSRSLAVEYRRKGIDVQCQVPLLVETNMVSNDVKGSFVPQFVLAPDAYARDAVGWIGHGTLCVPSVAHRFQAWTISLSPDFGYDAHILNKHLQHRDIFRRLRPWRKNSQGNSRNGSVDVATQQDKSGVCSEAPTSG</sequence>
<dbReference type="STRING" id="15368.I1GYX2"/>
<dbReference type="GO" id="GO:0005783">
    <property type="term" value="C:endoplasmic reticulum"/>
    <property type="evidence" value="ECO:0000318"/>
    <property type="project" value="GO_Central"/>
</dbReference>
<dbReference type="AlphaFoldDB" id="I1GYX2"/>
<feature type="region of interest" description="Disordered" evidence="4">
    <location>
        <begin position="316"/>
        <end position="349"/>
    </location>
</feature>
<dbReference type="HOGENOM" id="CLU_010194_38_3_1"/>
<evidence type="ECO:0000256" key="5">
    <source>
        <dbReference type="SAM" id="Phobius"/>
    </source>
</evidence>
<evidence type="ECO:0000256" key="2">
    <source>
        <dbReference type="ARBA" id="ARBA00023002"/>
    </source>
</evidence>
<dbReference type="eggNOG" id="ENOG502QRPU">
    <property type="taxonomic scope" value="Eukaryota"/>
</dbReference>
<evidence type="ECO:0000313" key="8">
    <source>
        <dbReference type="Proteomes" id="UP000008810"/>
    </source>
</evidence>
<keyword evidence="5" id="KW-0472">Membrane</keyword>
<keyword evidence="8" id="KW-1185">Reference proteome</keyword>
<evidence type="ECO:0000313" key="6">
    <source>
        <dbReference type="EMBL" id="KQK18539.1"/>
    </source>
</evidence>
<dbReference type="Gramene" id="KQK18539">
    <property type="protein sequence ID" value="KQK18539"/>
    <property type="gene ID" value="BRADI_1g43170v3"/>
</dbReference>
<dbReference type="OMA" id="FCASATW"/>
<dbReference type="SUPFAM" id="SSF51735">
    <property type="entry name" value="NAD(P)-binding Rossmann-fold domains"/>
    <property type="match status" value="1"/>
</dbReference>
<dbReference type="FunFam" id="3.40.50.720:FF:000438">
    <property type="entry name" value="Os06g0299100 protein"/>
    <property type="match status" value="1"/>
</dbReference>
<dbReference type="PIRSF" id="PIRSF000126">
    <property type="entry name" value="11-beta-HSD1"/>
    <property type="match status" value="1"/>
</dbReference>
<dbReference type="InterPro" id="IPR051019">
    <property type="entry name" value="VLCFA-Steroid_DH"/>
</dbReference>
<keyword evidence="5" id="KW-0812">Transmembrane</keyword>
<dbReference type="EMBL" id="CM000880">
    <property type="protein sequence ID" value="KQK18539.1"/>
    <property type="molecule type" value="Genomic_DNA"/>
</dbReference>
<dbReference type="EnsemblPlants" id="KQK18539">
    <property type="protein sequence ID" value="KQK18539"/>
    <property type="gene ID" value="BRADI_1g43170v3"/>
</dbReference>
<evidence type="ECO:0008006" key="9">
    <source>
        <dbReference type="Google" id="ProtNLM"/>
    </source>
</evidence>
<reference evidence="6" key="2">
    <citation type="submission" date="2017-06" db="EMBL/GenBank/DDBJ databases">
        <title>WGS assembly of Brachypodium distachyon.</title>
        <authorList>
            <consortium name="The International Brachypodium Initiative"/>
            <person name="Lucas S."/>
            <person name="Harmon-Smith M."/>
            <person name="Lail K."/>
            <person name="Tice H."/>
            <person name="Grimwood J."/>
            <person name="Bruce D."/>
            <person name="Barry K."/>
            <person name="Shu S."/>
            <person name="Lindquist E."/>
            <person name="Wang M."/>
            <person name="Pitluck S."/>
            <person name="Vogel J.P."/>
            <person name="Garvin D.F."/>
            <person name="Mockler T.C."/>
            <person name="Schmutz J."/>
            <person name="Rokhsar D."/>
            <person name="Bevan M.W."/>
        </authorList>
    </citation>
    <scope>NUCLEOTIDE SEQUENCE</scope>
    <source>
        <strain evidence="6">Bd21</strain>
    </source>
</reference>
<evidence type="ECO:0000313" key="7">
    <source>
        <dbReference type="EnsemblPlants" id="KQK18539"/>
    </source>
</evidence>
<dbReference type="InterPro" id="IPR020904">
    <property type="entry name" value="Sc_DH/Rdtase_CS"/>
</dbReference>
<organism evidence="6">
    <name type="scientific">Brachypodium distachyon</name>
    <name type="common">Purple false brome</name>
    <name type="synonym">Trachynia distachya</name>
    <dbReference type="NCBI Taxonomy" id="15368"/>
    <lineage>
        <taxon>Eukaryota</taxon>
        <taxon>Viridiplantae</taxon>
        <taxon>Streptophyta</taxon>
        <taxon>Embryophyta</taxon>
        <taxon>Tracheophyta</taxon>
        <taxon>Spermatophyta</taxon>
        <taxon>Magnoliopsida</taxon>
        <taxon>Liliopsida</taxon>
        <taxon>Poales</taxon>
        <taxon>Poaceae</taxon>
        <taxon>BOP clade</taxon>
        <taxon>Pooideae</taxon>
        <taxon>Stipodae</taxon>
        <taxon>Brachypodieae</taxon>
        <taxon>Brachypodium</taxon>
    </lineage>
</organism>
<comment type="similarity">
    <text evidence="3">Belongs to the short-chain dehydrogenases/reductases (SDR) family.</text>
</comment>